<reference evidence="1 2" key="1">
    <citation type="journal article" date="2015" name="Genome Announc.">
        <title>Complete Genome Sequence of Microcystis aeruginosa NIES-2549, a Bloom-Forming Cyanobacterium from Lake Kasumigaura, Japan.</title>
        <authorList>
            <person name="Yamaguchi H."/>
            <person name="Suzuki S."/>
            <person name="Tanabe Y."/>
            <person name="Osana Y."/>
            <person name="Shimura Y."/>
            <person name="Ishida K."/>
            <person name="Kawachi M."/>
        </authorList>
    </citation>
    <scope>NUCLEOTIDE SEQUENCE [LARGE SCALE GENOMIC DNA]</scope>
    <source>
        <strain evidence="1 2">NIES-2549</strain>
    </source>
</reference>
<dbReference type="AlphaFoldDB" id="A0A0F6U433"/>
<gene>
    <name evidence="1" type="ORF">MYAER_2303</name>
</gene>
<evidence type="ECO:0000313" key="2">
    <source>
        <dbReference type="Proteomes" id="UP000034103"/>
    </source>
</evidence>
<evidence type="ECO:0000313" key="1">
    <source>
        <dbReference type="EMBL" id="AKE64647.1"/>
    </source>
</evidence>
<proteinExistence type="predicted"/>
<dbReference type="Proteomes" id="UP000034103">
    <property type="component" value="Chromosome"/>
</dbReference>
<protein>
    <submittedName>
        <fullName evidence="1">Uncharacterized protein</fullName>
    </submittedName>
</protein>
<accession>A0A0F6U433</accession>
<dbReference type="PATRIC" id="fig|1641812.3.peg.2383"/>
<organism evidence="1 2">
    <name type="scientific">Microcystis aeruginosa NIES-2549</name>
    <dbReference type="NCBI Taxonomy" id="1641812"/>
    <lineage>
        <taxon>Bacteria</taxon>
        <taxon>Bacillati</taxon>
        <taxon>Cyanobacteriota</taxon>
        <taxon>Cyanophyceae</taxon>
        <taxon>Oscillatoriophycideae</taxon>
        <taxon>Chroococcales</taxon>
        <taxon>Microcystaceae</taxon>
        <taxon>Microcystis</taxon>
    </lineage>
</organism>
<sequence length="39" mass="3931">MVRSPKSIGGAVGATLGNAAYSDGVLLRSAFGIPLHWGC</sequence>
<name>A0A0F6U433_MICAE</name>
<dbReference type="HOGENOM" id="CLU_3312702_0_0_3"/>
<dbReference type="EMBL" id="CP011304">
    <property type="protein sequence ID" value="AKE64647.1"/>
    <property type="molecule type" value="Genomic_DNA"/>
</dbReference>